<organism evidence="2 3">
    <name type="scientific">Mucuna pruriens</name>
    <name type="common">Velvet bean</name>
    <name type="synonym">Dolichos pruriens</name>
    <dbReference type="NCBI Taxonomy" id="157652"/>
    <lineage>
        <taxon>Eukaryota</taxon>
        <taxon>Viridiplantae</taxon>
        <taxon>Streptophyta</taxon>
        <taxon>Embryophyta</taxon>
        <taxon>Tracheophyta</taxon>
        <taxon>Spermatophyta</taxon>
        <taxon>Magnoliopsida</taxon>
        <taxon>eudicotyledons</taxon>
        <taxon>Gunneridae</taxon>
        <taxon>Pentapetalae</taxon>
        <taxon>rosids</taxon>
        <taxon>fabids</taxon>
        <taxon>Fabales</taxon>
        <taxon>Fabaceae</taxon>
        <taxon>Papilionoideae</taxon>
        <taxon>50 kb inversion clade</taxon>
        <taxon>NPAAA clade</taxon>
        <taxon>indigoferoid/millettioid clade</taxon>
        <taxon>Phaseoleae</taxon>
        <taxon>Mucuna</taxon>
    </lineage>
</organism>
<proteinExistence type="predicted"/>
<gene>
    <name evidence="2" type="ORF">CR513_11083</name>
</gene>
<feature type="compositionally biased region" description="Basic and acidic residues" evidence="1">
    <location>
        <begin position="157"/>
        <end position="167"/>
    </location>
</feature>
<evidence type="ECO:0000313" key="2">
    <source>
        <dbReference type="EMBL" id="RDY05111.1"/>
    </source>
</evidence>
<sequence length="191" mass="22118">MSKLHQDNTNKVDPALDTPLPSKEVHSLPTTPTAAIEEKLEKVGKGLDSVQRDTQSVNAKVEALGRERLERRERPKRVRGDSRREKLDSKKGKIPPFLGNGKPESYLNWELKVDKILEIFDYSERRKRLMRERFVSFDCTRDLYNKLQMKPYPSSSEKSKERGENRPRKDKSPKKGSEPLSSRKEDKTPTI</sequence>
<accession>A0A371HQN7</accession>
<keyword evidence="3" id="KW-1185">Reference proteome</keyword>
<dbReference type="AlphaFoldDB" id="A0A371HQN7"/>
<protein>
    <submittedName>
        <fullName evidence="2">Uncharacterized protein</fullName>
    </submittedName>
</protein>
<evidence type="ECO:0000313" key="3">
    <source>
        <dbReference type="Proteomes" id="UP000257109"/>
    </source>
</evidence>
<dbReference type="Proteomes" id="UP000257109">
    <property type="component" value="Unassembled WGS sequence"/>
</dbReference>
<feature type="region of interest" description="Disordered" evidence="1">
    <location>
        <begin position="64"/>
        <end position="99"/>
    </location>
</feature>
<name>A0A371HQN7_MUCPR</name>
<dbReference type="EMBL" id="QJKJ01001944">
    <property type="protein sequence ID" value="RDY05111.1"/>
    <property type="molecule type" value="Genomic_DNA"/>
</dbReference>
<feature type="compositionally biased region" description="Basic and acidic residues" evidence="1">
    <location>
        <begin position="1"/>
        <end position="10"/>
    </location>
</feature>
<feature type="region of interest" description="Disordered" evidence="1">
    <location>
        <begin position="1"/>
        <end position="33"/>
    </location>
</feature>
<feature type="compositionally biased region" description="Basic and acidic residues" evidence="1">
    <location>
        <begin position="173"/>
        <end position="191"/>
    </location>
</feature>
<reference evidence="2" key="1">
    <citation type="submission" date="2018-05" db="EMBL/GenBank/DDBJ databases">
        <title>Draft genome of Mucuna pruriens seed.</title>
        <authorList>
            <person name="Nnadi N.E."/>
            <person name="Vos R."/>
            <person name="Hasami M.H."/>
            <person name="Devisetty U.K."/>
            <person name="Aguiy J.C."/>
        </authorList>
    </citation>
    <scope>NUCLEOTIDE SEQUENCE [LARGE SCALE GENOMIC DNA]</scope>
    <source>
        <strain evidence="2">JCA_2017</strain>
    </source>
</reference>
<feature type="non-terminal residue" evidence="2">
    <location>
        <position position="1"/>
    </location>
</feature>
<feature type="compositionally biased region" description="Basic and acidic residues" evidence="1">
    <location>
        <begin position="64"/>
        <end position="91"/>
    </location>
</feature>
<evidence type="ECO:0000256" key="1">
    <source>
        <dbReference type="SAM" id="MobiDB-lite"/>
    </source>
</evidence>
<dbReference type="OrthoDB" id="1934635at2759"/>
<comment type="caution">
    <text evidence="2">The sequence shown here is derived from an EMBL/GenBank/DDBJ whole genome shotgun (WGS) entry which is preliminary data.</text>
</comment>
<feature type="region of interest" description="Disordered" evidence="1">
    <location>
        <begin position="145"/>
        <end position="191"/>
    </location>
</feature>